<evidence type="ECO:0000256" key="2">
    <source>
        <dbReference type="ARBA" id="ARBA00023315"/>
    </source>
</evidence>
<dbReference type="InterPro" id="IPR016181">
    <property type="entry name" value="Acyl_CoA_acyltransferase"/>
</dbReference>
<feature type="domain" description="N-acetyltransferase" evidence="3">
    <location>
        <begin position="13"/>
        <end position="162"/>
    </location>
</feature>
<dbReference type="Gene3D" id="3.40.630.30">
    <property type="match status" value="1"/>
</dbReference>
<dbReference type="PROSITE" id="PS51186">
    <property type="entry name" value="GNAT"/>
    <property type="match status" value="1"/>
</dbReference>
<evidence type="ECO:0000313" key="4">
    <source>
        <dbReference type="EMBL" id="MCE8025489.1"/>
    </source>
</evidence>
<dbReference type="InterPro" id="IPR000182">
    <property type="entry name" value="GNAT_dom"/>
</dbReference>
<dbReference type="EMBL" id="JABFTV010000008">
    <property type="protein sequence ID" value="MCE8025489.1"/>
    <property type="molecule type" value="Genomic_DNA"/>
</dbReference>
<dbReference type="Proteomes" id="UP001320272">
    <property type="component" value="Unassembled WGS sequence"/>
</dbReference>
<reference evidence="4 5" key="1">
    <citation type="journal article" date="2021" name="Front. Microbiol.">
        <title>Aerobic Denitrification and Heterotrophic Sulfur Oxidation in the Genus Halomonas Revealed by Six Novel Species Characterizations and Genome-Based Analysis.</title>
        <authorList>
            <person name="Wang L."/>
            <person name="Shao Z."/>
        </authorList>
    </citation>
    <scope>NUCLEOTIDE SEQUENCE [LARGE SCALE GENOMIC DNA]</scope>
    <source>
        <strain evidence="4 5">MCCC 1A11058</strain>
    </source>
</reference>
<comment type="caution">
    <text evidence="4">The sequence shown here is derived from an EMBL/GenBank/DDBJ whole genome shotgun (WGS) entry which is preliminary data.</text>
</comment>
<accession>A0ABS9AUM2</accession>
<evidence type="ECO:0000256" key="1">
    <source>
        <dbReference type="ARBA" id="ARBA00022679"/>
    </source>
</evidence>
<organism evidence="4 5">
    <name type="scientific">Billgrantia aerodenitrificans</name>
    <dbReference type="NCBI Taxonomy" id="2733483"/>
    <lineage>
        <taxon>Bacteria</taxon>
        <taxon>Pseudomonadati</taxon>
        <taxon>Pseudomonadota</taxon>
        <taxon>Gammaproteobacteria</taxon>
        <taxon>Oceanospirillales</taxon>
        <taxon>Halomonadaceae</taxon>
        <taxon>Billgrantia</taxon>
    </lineage>
</organism>
<name>A0ABS9AUM2_9GAMM</name>
<dbReference type="PANTHER" id="PTHR43877">
    <property type="entry name" value="AMINOALKYLPHOSPHONATE N-ACETYLTRANSFERASE-RELATED-RELATED"/>
    <property type="match status" value="1"/>
</dbReference>
<gene>
    <name evidence="4" type="ORF">HOP59_15260</name>
</gene>
<sequence length="166" mass="18510">MKPQSYEEPTLDIRVDDLRSQEVIELIREHLESMAPTAPPESRHALDLDGLRGPDVTLWAMWDGAELAGIGALKRLSQTHAEIKSMKTAKPYLRRGVASRLLSHMMREAKSSGYSRLSLETGSMEYFKPARALYASFGFTPCAPFGDYLEDPNSVFMTLTIDEASA</sequence>
<keyword evidence="2" id="KW-0012">Acyltransferase</keyword>
<dbReference type="InterPro" id="IPR050832">
    <property type="entry name" value="Bact_Acetyltransf"/>
</dbReference>
<dbReference type="PANTHER" id="PTHR43877:SF5">
    <property type="entry name" value="BLL8307 PROTEIN"/>
    <property type="match status" value="1"/>
</dbReference>
<dbReference type="SUPFAM" id="SSF55729">
    <property type="entry name" value="Acyl-CoA N-acyltransferases (Nat)"/>
    <property type="match status" value="1"/>
</dbReference>
<dbReference type="CDD" id="cd04301">
    <property type="entry name" value="NAT_SF"/>
    <property type="match status" value="1"/>
</dbReference>
<dbReference type="Pfam" id="PF00583">
    <property type="entry name" value="Acetyltransf_1"/>
    <property type="match status" value="1"/>
</dbReference>
<evidence type="ECO:0000259" key="3">
    <source>
        <dbReference type="PROSITE" id="PS51186"/>
    </source>
</evidence>
<evidence type="ECO:0000313" key="5">
    <source>
        <dbReference type="Proteomes" id="UP001320272"/>
    </source>
</evidence>
<protein>
    <submittedName>
        <fullName evidence="4">GNAT family N-acetyltransferase</fullName>
    </submittedName>
</protein>
<keyword evidence="5" id="KW-1185">Reference proteome</keyword>
<proteinExistence type="predicted"/>
<keyword evidence="1" id="KW-0808">Transferase</keyword>